<dbReference type="GO" id="GO:0005739">
    <property type="term" value="C:mitochondrion"/>
    <property type="evidence" value="ECO:0007669"/>
    <property type="project" value="UniProtKB-SubCell"/>
</dbReference>
<evidence type="ECO:0000256" key="2">
    <source>
        <dbReference type="ARBA" id="ARBA00023128"/>
    </source>
</evidence>
<dbReference type="AlphaFoldDB" id="A0A8I6RL59"/>
<dbReference type="Proteomes" id="UP000494040">
    <property type="component" value="Unassembled WGS sequence"/>
</dbReference>
<dbReference type="PANTHER" id="PTHR46690">
    <property type="entry name" value="CYTOCHROME C OXIDASE ASSEMBLY FACTOR 6 HOMOLOG"/>
    <property type="match status" value="1"/>
</dbReference>
<organism evidence="4 5">
    <name type="scientific">Cimex lectularius</name>
    <name type="common">Bed bug</name>
    <name type="synonym">Acanthia lectularia</name>
    <dbReference type="NCBI Taxonomy" id="79782"/>
    <lineage>
        <taxon>Eukaryota</taxon>
        <taxon>Metazoa</taxon>
        <taxon>Ecdysozoa</taxon>
        <taxon>Arthropoda</taxon>
        <taxon>Hexapoda</taxon>
        <taxon>Insecta</taxon>
        <taxon>Pterygota</taxon>
        <taxon>Neoptera</taxon>
        <taxon>Paraneoptera</taxon>
        <taxon>Hemiptera</taxon>
        <taxon>Heteroptera</taxon>
        <taxon>Panheteroptera</taxon>
        <taxon>Cimicomorpha</taxon>
        <taxon>Cimicidae</taxon>
        <taxon>Cimex</taxon>
    </lineage>
</organism>
<evidence type="ECO:0000256" key="3">
    <source>
        <dbReference type="ARBA" id="ARBA00023157"/>
    </source>
</evidence>
<reference evidence="4" key="1">
    <citation type="submission" date="2022-01" db="UniProtKB">
        <authorList>
            <consortium name="EnsemblMetazoa"/>
        </authorList>
    </citation>
    <scope>IDENTIFICATION</scope>
</reference>
<dbReference type="Gene3D" id="1.10.10.140">
    <property type="entry name" value="Cytochrome c oxidase, subunit VIb"/>
    <property type="match status" value="1"/>
</dbReference>
<dbReference type="PANTHER" id="PTHR46690:SF1">
    <property type="entry name" value="CYTOCHROME C OXIDASE ASSEMBLY FACTOR 6 HOMOLOG"/>
    <property type="match status" value="1"/>
</dbReference>
<dbReference type="InterPro" id="IPR048280">
    <property type="entry name" value="COX6B-like"/>
</dbReference>
<dbReference type="PROSITE" id="PS51808">
    <property type="entry name" value="CHCH"/>
    <property type="match status" value="1"/>
</dbReference>
<dbReference type="SUPFAM" id="SSF47694">
    <property type="entry name" value="Cytochrome c oxidase subunit h"/>
    <property type="match status" value="1"/>
</dbReference>
<dbReference type="EnsemblMetazoa" id="XM_014391507.1">
    <property type="protein sequence ID" value="XP_014246993.1"/>
    <property type="gene ID" value="LOC106665235"/>
</dbReference>
<dbReference type="OrthoDB" id="16284at2759"/>
<keyword evidence="2" id="KW-0496">Mitochondrion</keyword>
<dbReference type="InterPro" id="IPR036549">
    <property type="entry name" value="CX6/COA6-like_sf"/>
</dbReference>
<keyword evidence="3" id="KW-1015">Disulfide bond</keyword>
<dbReference type="GO" id="GO:0042775">
    <property type="term" value="P:mitochondrial ATP synthesis coupled electron transport"/>
    <property type="evidence" value="ECO:0007669"/>
    <property type="project" value="TreeGrafter"/>
</dbReference>
<protein>
    <recommendedName>
        <fullName evidence="6">Cytochrome c oxidase assembly factor 6 homolog</fullName>
    </recommendedName>
</protein>
<dbReference type="GO" id="GO:0008535">
    <property type="term" value="P:respiratory chain complex IV assembly"/>
    <property type="evidence" value="ECO:0007669"/>
    <property type="project" value="InterPro"/>
</dbReference>
<dbReference type="InterPro" id="IPR042289">
    <property type="entry name" value="COA6"/>
</dbReference>
<evidence type="ECO:0008006" key="6">
    <source>
        <dbReference type="Google" id="ProtNLM"/>
    </source>
</evidence>
<proteinExistence type="predicted"/>
<dbReference type="KEGG" id="clec:106665235"/>
<name>A0A8I6RL59_CIMLE</name>
<comment type="subcellular location">
    <subcellularLocation>
        <location evidence="1">Mitochondrion</location>
    </subcellularLocation>
</comment>
<dbReference type="Pfam" id="PF02297">
    <property type="entry name" value="COX6B"/>
    <property type="match status" value="1"/>
</dbReference>
<gene>
    <name evidence="4" type="primary">106665235</name>
</gene>
<evidence type="ECO:0000313" key="5">
    <source>
        <dbReference type="Proteomes" id="UP000494040"/>
    </source>
</evidence>
<evidence type="ECO:0000313" key="4">
    <source>
        <dbReference type="EnsemblMetazoa" id="XP_014246993.1"/>
    </source>
</evidence>
<evidence type="ECO:0000256" key="1">
    <source>
        <dbReference type="ARBA" id="ARBA00004173"/>
    </source>
</evidence>
<keyword evidence="5" id="KW-1185">Reference proteome</keyword>
<sequence>MSFPKKEEREACWDSRDKYWQCLDTATEPEKQCAQLRKFYETSCPVQWVKHFDRKRSYLKFKEKIEQHGYEPLEELNSKA</sequence>
<dbReference type="OMA" id="ERAKCWS"/>
<accession>A0A8I6RL59</accession>